<dbReference type="Proteomes" id="UP000799302">
    <property type="component" value="Unassembled WGS sequence"/>
</dbReference>
<dbReference type="AlphaFoldDB" id="A0A6A6U6E8"/>
<evidence type="ECO:0000313" key="2">
    <source>
        <dbReference type="Proteomes" id="UP000799302"/>
    </source>
</evidence>
<accession>A0A6A6U6E8</accession>
<name>A0A6A6U6E8_9PEZI</name>
<gene>
    <name evidence="1" type="ORF">BT63DRAFT_310924</name>
</gene>
<sequence>MASEQAPTAKEAEAAEADAFHTTCSQAINYLLTRNTWDDPEVIQRVITIKKSLITLSPFGRTTHTADTKPQLSQELAKLLEIWRTHLIDLQIRRFPRALSSSDRTGIQNLLGLEFDFTGWTIPNTDNITDDEEKYNDLVVYLYQSAFSMLLFSALRMWLLGQTPDDVNVARAHNFSSTMTALFYRKLSQAEYDNERTNMIKSGDFDKGAQEDYENETIQDRILLRTEVNVDFINIVCGSAEREQAMIDLIEDLFYTFFDYDTSEPWKGDPDDACMTDGDLNALKEKAIIHIDTTDNLLQQLVTTAVLSTSPSYFLIADRLQFTRRFLRKSPGAELNMTHAIQQYVEGDIRQEINQHEVFWRRCGEEFRRLRSVSEAAMAARRARNVGSS</sequence>
<evidence type="ECO:0000313" key="1">
    <source>
        <dbReference type="EMBL" id="KAF2666524.1"/>
    </source>
</evidence>
<reference evidence="1" key="1">
    <citation type="journal article" date="2020" name="Stud. Mycol.">
        <title>101 Dothideomycetes genomes: a test case for predicting lifestyles and emergence of pathogens.</title>
        <authorList>
            <person name="Haridas S."/>
            <person name="Albert R."/>
            <person name="Binder M."/>
            <person name="Bloem J."/>
            <person name="Labutti K."/>
            <person name="Salamov A."/>
            <person name="Andreopoulos B."/>
            <person name="Baker S."/>
            <person name="Barry K."/>
            <person name="Bills G."/>
            <person name="Bluhm B."/>
            <person name="Cannon C."/>
            <person name="Castanera R."/>
            <person name="Culley D."/>
            <person name="Daum C."/>
            <person name="Ezra D."/>
            <person name="Gonzalez J."/>
            <person name="Henrissat B."/>
            <person name="Kuo A."/>
            <person name="Liang C."/>
            <person name="Lipzen A."/>
            <person name="Lutzoni F."/>
            <person name="Magnuson J."/>
            <person name="Mondo S."/>
            <person name="Nolan M."/>
            <person name="Ohm R."/>
            <person name="Pangilinan J."/>
            <person name="Park H.-J."/>
            <person name="Ramirez L."/>
            <person name="Alfaro M."/>
            <person name="Sun H."/>
            <person name="Tritt A."/>
            <person name="Yoshinaga Y."/>
            <person name="Zwiers L.-H."/>
            <person name="Turgeon B."/>
            <person name="Goodwin S."/>
            <person name="Spatafora J."/>
            <person name="Crous P."/>
            <person name="Grigoriev I."/>
        </authorList>
    </citation>
    <scope>NUCLEOTIDE SEQUENCE</scope>
    <source>
        <strain evidence="1">CBS 115976</strain>
    </source>
</reference>
<dbReference type="EMBL" id="MU004238">
    <property type="protein sequence ID" value="KAF2666524.1"/>
    <property type="molecule type" value="Genomic_DNA"/>
</dbReference>
<keyword evidence="2" id="KW-1185">Reference proteome</keyword>
<organism evidence="1 2">
    <name type="scientific">Microthyrium microscopicum</name>
    <dbReference type="NCBI Taxonomy" id="703497"/>
    <lineage>
        <taxon>Eukaryota</taxon>
        <taxon>Fungi</taxon>
        <taxon>Dikarya</taxon>
        <taxon>Ascomycota</taxon>
        <taxon>Pezizomycotina</taxon>
        <taxon>Dothideomycetes</taxon>
        <taxon>Dothideomycetes incertae sedis</taxon>
        <taxon>Microthyriales</taxon>
        <taxon>Microthyriaceae</taxon>
        <taxon>Microthyrium</taxon>
    </lineage>
</organism>
<protein>
    <submittedName>
        <fullName evidence="1">Uncharacterized protein</fullName>
    </submittedName>
</protein>
<proteinExistence type="predicted"/>